<dbReference type="InterPro" id="IPR014325">
    <property type="entry name" value="RNA_pol_sigma-E_actinobac"/>
</dbReference>
<dbReference type="NCBIfam" id="TIGR02983">
    <property type="entry name" value="SigE-fam_strep"/>
    <property type="match status" value="1"/>
</dbReference>
<dbReference type="InterPro" id="IPR014284">
    <property type="entry name" value="RNA_pol_sigma-70_dom"/>
</dbReference>
<evidence type="ECO:0000256" key="2">
    <source>
        <dbReference type="ARBA" id="ARBA00023015"/>
    </source>
</evidence>
<dbReference type="GO" id="GO:0006352">
    <property type="term" value="P:DNA-templated transcription initiation"/>
    <property type="evidence" value="ECO:0007669"/>
    <property type="project" value="InterPro"/>
</dbReference>
<evidence type="ECO:0000256" key="6">
    <source>
        <dbReference type="SAM" id="MobiDB-lite"/>
    </source>
</evidence>
<dbReference type="GO" id="GO:0003677">
    <property type="term" value="F:DNA binding"/>
    <property type="evidence" value="ECO:0007669"/>
    <property type="project" value="UniProtKB-KW"/>
</dbReference>
<evidence type="ECO:0000256" key="1">
    <source>
        <dbReference type="ARBA" id="ARBA00010641"/>
    </source>
</evidence>
<dbReference type="SUPFAM" id="SSF88946">
    <property type="entry name" value="Sigma2 domain of RNA polymerase sigma factors"/>
    <property type="match status" value="1"/>
</dbReference>
<dbReference type="AlphaFoldDB" id="A0A4V2JSQ8"/>
<comment type="similarity">
    <text evidence="1">Belongs to the sigma-70 factor family. ECF subfamily.</text>
</comment>
<gene>
    <name evidence="9" type="ORF">ET989_03950</name>
</gene>
<dbReference type="CDD" id="cd06171">
    <property type="entry name" value="Sigma70_r4"/>
    <property type="match status" value="1"/>
</dbReference>
<dbReference type="InterPro" id="IPR036388">
    <property type="entry name" value="WH-like_DNA-bd_sf"/>
</dbReference>
<dbReference type="InterPro" id="IPR039425">
    <property type="entry name" value="RNA_pol_sigma-70-like"/>
</dbReference>
<dbReference type="SUPFAM" id="SSF88659">
    <property type="entry name" value="Sigma3 and sigma4 domains of RNA polymerase sigma factors"/>
    <property type="match status" value="1"/>
</dbReference>
<dbReference type="NCBIfam" id="TIGR02937">
    <property type="entry name" value="sigma70-ECF"/>
    <property type="match status" value="1"/>
</dbReference>
<dbReference type="InterPro" id="IPR007627">
    <property type="entry name" value="RNA_pol_sigma70_r2"/>
</dbReference>
<keyword evidence="3" id="KW-0731">Sigma factor</keyword>
<proteinExistence type="inferred from homology"/>
<feature type="domain" description="RNA polymerase sigma-70 region 2" evidence="7">
    <location>
        <begin position="14"/>
        <end position="78"/>
    </location>
</feature>
<evidence type="ECO:0000313" key="10">
    <source>
        <dbReference type="Proteomes" id="UP000292373"/>
    </source>
</evidence>
<protein>
    <submittedName>
        <fullName evidence="9">SigE family RNA polymerase sigma factor</fullName>
    </submittedName>
</protein>
<organism evidence="9 10">
    <name type="scientific">Propioniciclava sinopodophylli</name>
    <dbReference type="NCBI Taxonomy" id="1837344"/>
    <lineage>
        <taxon>Bacteria</taxon>
        <taxon>Bacillati</taxon>
        <taxon>Actinomycetota</taxon>
        <taxon>Actinomycetes</taxon>
        <taxon>Propionibacteriales</taxon>
        <taxon>Propionibacteriaceae</taxon>
        <taxon>Propioniciclava</taxon>
    </lineage>
</organism>
<name>A0A4V2JSQ8_9ACTN</name>
<sequence>MGATALEESFTDFVRASAPSLTRTAWLLTGDHALAQDLVQNAYAKTLRAWGRVNAGSALAYTRRAVVTGNIDRWRRTRGEVAVGLDFDRPASDRFEDRVADRDRVARMLATLTPTQRRVVVLRYYEDLSEAQTAEALDMTVGAVKAAAHRALAALRSHYPDAAGSPGGAGTDPQKGASR</sequence>
<evidence type="ECO:0000256" key="4">
    <source>
        <dbReference type="ARBA" id="ARBA00023125"/>
    </source>
</evidence>
<evidence type="ECO:0000259" key="8">
    <source>
        <dbReference type="Pfam" id="PF08281"/>
    </source>
</evidence>
<dbReference type="InterPro" id="IPR013325">
    <property type="entry name" value="RNA_pol_sigma_r2"/>
</dbReference>
<dbReference type="PANTHER" id="PTHR43133">
    <property type="entry name" value="RNA POLYMERASE ECF-TYPE SIGMA FACTO"/>
    <property type="match status" value="1"/>
</dbReference>
<evidence type="ECO:0000313" key="9">
    <source>
        <dbReference type="EMBL" id="TBT87457.1"/>
    </source>
</evidence>
<dbReference type="OrthoDB" id="3692620at2"/>
<dbReference type="Pfam" id="PF04542">
    <property type="entry name" value="Sigma70_r2"/>
    <property type="match status" value="1"/>
</dbReference>
<dbReference type="Gene3D" id="1.10.1740.10">
    <property type="match status" value="1"/>
</dbReference>
<dbReference type="Pfam" id="PF08281">
    <property type="entry name" value="Sigma70_r4_2"/>
    <property type="match status" value="1"/>
</dbReference>
<keyword evidence="10" id="KW-1185">Reference proteome</keyword>
<feature type="region of interest" description="Disordered" evidence="6">
    <location>
        <begin position="159"/>
        <end position="179"/>
    </location>
</feature>
<evidence type="ECO:0000256" key="5">
    <source>
        <dbReference type="ARBA" id="ARBA00023163"/>
    </source>
</evidence>
<keyword evidence="5" id="KW-0804">Transcription</keyword>
<dbReference type="EMBL" id="SDMQ01000002">
    <property type="protein sequence ID" value="TBT87457.1"/>
    <property type="molecule type" value="Genomic_DNA"/>
</dbReference>
<dbReference type="InterPro" id="IPR013249">
    <property type="entry name" value="RNA_pol_sigma70_r4_t2"/>
</dbReference>
<dbReference type="Proteomes" id="UP000292373">
    <property type="component" value="Unassembled WGS sequence"/>
</dbReference>
<evidence type="ECO:0000256" key="3">
    <source>
        <dbReference type="ARBA" id="ARBA00023082"/>
    </source>
</evidence>
<comment type="caution">
    <text evidence="9">The sequence shown here is derived from an EMBL/GenBank/DDBJ whole genome shotgun (WGS) entry which is preliminary data.</text>
</comment>
<dbReference type="PANTHER" id="PTHR43133:SF50">
    <property type="entry name" value="ECF RNA POLYMERASE SIGMA FACTOR SIGM"/>
    <property type="match status" value="1"/>
</dbReference>
<dbReference type="InterPro" id="IPR013324">
    <property type="entry name" value="RNA_pol_sigma_r3/r4-like"/>
</dbReference>
<keyword evidence="4" id="KW-0238">DNA-binding</keyword>
<evidence type="ECO:0000259" key="7">
    <source>
        <dbReference type="Pfam" id="PF04542"/>
    </source>
</evidence>
<reference evidence="9 10" key="1">
    <citation type="submission" date="2019-01" db="EMBL/GenBank/DDBJ databases">
        <title>Lactibacter flavus gen. nov., sp. nov., a novel bacterium of the family Propionibacteriaceae isolated from raw milk and dairy products.</title>
        <authorList>
            <person name="Huptas C."/>
            <person name="Wenning M."/>
            <person name="Breitenwieser F."/>
            <person name="Doll E."/>
            <person name="Von Neubeck M."/>
            <person name="Busse H.-J."/>
            <person name="Scherer S."/>
        </authorList>
    </citation>
    <scope>NUCLEOTIDE SEQUENCE [LARGE SCALE GENOMIC DNA]</scope>
    <source>
        <strain evidence="9 10">KCTC 33808</strain>
    </source>
</reference>
<keyword evidence="2" id="KW-0805">Transcription regulation</keyword>
<dbReference type="RefSeq" id="WP_131167243.1">
    <property type="nucleotide sequence ID" value="NZ_SDMQ01000002.1"/>
</dbReference>
<feature type="domain" description="RNA polymerase sigma factor 70 region 4 type 2" evidence="8">
    <location>
        <begin position="103"/>
        <end position="155"/>
    </location>
</feature>
<dbReference type="Gene3D" id="1.10.10.10">
    <property type="entry name" value="Winged helix-like DNA-binding domain superfamily/Winged helix DNA-binding domain"/>
    <property type="match status" value="1"/>
</dbReference>
<dbReference type="GO" id="GO:0016987">
    <property type="term" value="F:sigma factor activity"/>
    <property type="evidence" value="ECO:0007669"/>
    <property type="project" value="UniProtKB-KW"/>
</dbReference>
<accession>A0A4V2JSQ8</accession>